<reference evidence="3" key="1">
    <citation type="journal article" date="2019" name="Int. J. Syst. Evol. Microbiol.">
        <title>The Global Catalogue of Microorganisms (GCM) 10K type strain sequencing project: providing services to taxonomists for standard genome sequencing and annotation.</title>
        <authorList>
            <consortium name="The Broad Institute Genomics Platform"/>
            <consortium name="The Broad Institute Genome Sequencing Center for Infectious Disease"/>
            <person name="Wu L."/>
            <person name="Ma J."/>
        </authorList>
    </citation>
    <scope>NUCLEOTIDE SEQUENCE [LARGE SCALE GENOMIC DNA]</scope>
    <source>
        <strain evidence="3">CGMCC 1.15809</strain>
    </source>
</reference>
<evidence type="ECO:0000256" key="1">
    <source>
        <dbReference type="SAM" id="MobiDB-lite"/>
    </source>
</evidence>
<keyword evidence="3" id="KW-1185">Reference proteome</keyword>
<dbReference type="SUPFAM" id="SSF48150">
    <property type="entry name" value="DNA-glycosylase"/>
    <property type="match status" value="1"/>
</dbReference>
<feature type="region of interest" description="Disordered" evidence="1">
    <location>
        <begin position="1"/>
        <end position="21"/>
    </location>
</feature>
<gene>
    <name evidence="2" type="ORF">ACFP3M_28925</name>
</gene>
<protein>
    <submittedName>
        <fullName evidence="2">DNA-3-methyladenine glycosylase I</fullName>
    </submittedName>
</protein>
<accession>A0ABW1FSI0</accession>
<proteinExistence type="predicted"/>
<comment type="caution">
    <text evidence="2">The sequence shown here is derived from an EMBL/GenBank/DDBJ whole genome shotgun (WGS) entry which is preliminary data.</text>
</comment>
<feature type="compositionally biased region" description="Low complexity" evidence="1">
    <location>
        <begin position="1"/>
        <end position="12"/>
    </location>
</feature>
<dbReference type="InterPro" id="IPR011257">
    <property type="entry name" value="DNA_glycosylase"/>
</dbReference>
<dbReference type="Proteomes" id="UP001596241">
    <property type="component" value="Unassembled WGS sequence"/>
</dbReference>
<evidence type="ECO:0000313" key="2">
    <source>
        <dbReference type="EMBL" id="MFC5896830.1"/>
    </source>
</evidence>
<dbReference type="InterPro" id="IPR052891">
    <property type="entry name" value="DNA-3mA_glycosylase"/>
</dbReference>
<dbReference type="PANTHER" id="PTHR30037">
    <property type="entry name" value="DNA-3-METHYLADENINE GLYCOSYLASE 1"/>
    <property type="match status" value="1"/>
</dbReference>
<sequence>MTTSTTGSETSTDPAEREAVVGEDGLGRCPWAVTHPLNREYHDTEWGLPVRGEQALFERITLEAFQSGLSWLTILAKRPAFRTAFAGFAPEAVAAFTDEDVQRLMGDAGIVRNRRKIEAARTNARAVLGLREHGGLDRLIWSHKPGSTPVPRTVSEVPTQTPGSKALAAELRSYGFRFVGPTTSYALMEAIGMVDTHLVGCHRRGSSGEHGTR</sequence>
<dbReference type="InterPro" id="IPR005019">
    <property type="entry name" value="Adenine_glyco"/>
</dbReference>
<evidence type="ECO:0000313" key="3">
    <source>
        <dbReference type="Proteomes" id="UP001596241"/>
    </source>
</evidence>
<organism evidence="2 3">
    <name type="scientific">Streptomyces ramulosus</name>
    <dbReference type="NCBI Taxonomy" id="47762"/>
    <lineage>
        <taxon>Bacteria</taxon>
        <taxon>Bacillati</taxon>
        <taxon>Actinomycetota</taxon>
        <taxon>Actinomycetes</taxon>
        <taxon>Kitasatosporales</taxon>
        <taxon>Streptomycetaceae</taxon>
        <taxon>Streptomyces</taxon>
    </lineage>
</organism>
<dbReference type="PANTHER" id="PTHR30037:SF4">
    <property type="entry name" value="DNA-3-METHYLADENINE GLYCOSYLASE I"/>
    <property type="match status" value="1"/>
</dbReference>
<name>A0ABW1FSI0_9ACTN</name>
<dbReference type="Pfam" id="PF03352">
    <property type="entry name" value="Adenine_glyco"/>
    <property type="match status" value="1"/>
</dbReference>
<dbReference type="EMBL" id="JBHSPW010000017">
    <property type="protein sequence ID" value="MFC5896830.1"/>
    <property type="molecule type" value="Genomic_DNA"/>
</dbReference>
<dbReference type="Gene3D" id="1.10.340.30">
    <property type="entry name" value="Hypothetical protein, domain 2"/>
    <property type="match status" value="1"/>
</dbReference>
<dbReference type="RefSeq" id="WP_345086783.1">
    <property type="nucleotide sequence ID" value="NZ_BAAAWG010000012.1"/>
</dbReference>